<proteinExistence type="predicted"/>
<dbReference type="Proteomes" id="UP001189429">
    <property type="component" value="Unassembled WGS sequence"/>
</dbReference>
<keyword evidence="3" id="KW-1185">Reference proteome</keyword>
<protein>
    <recommendedName>
        <fullName evidence="4">Ubiquitinyl hydrolase 1</fullName>
    </recommendedName>
</protein>
<comment type="caution">
    <text evidence="2">The sequence shown here is derived from an EMBL/GenBank/DDBJ whole genome shotgun (WGS) entry which is preliminary data.</text>
</comment>
<organism evidence="2 3">
    <name type="scientific">Prorocentrum cordatum</name>
    <dbReference type="NCBI Taxonomy" id="2364126"/>
    <lineage>
        <taxon>Eukaryota</taxon>
        <taxon>Sar</taxon>
        <taxon>Alveolata</taxon>
        <taxon>Dinophyceae</taxon>
        <taxon>Prorocentrales</taxon>
        <taxon>Prorocentraceae</taxon>
        <taxon>Prorocentrum</taxon>
    </lineage>
</organism>
<feature type="region of interest" description="Disordered" evidence="1">
    <location>
        <begin position="145"/>
        <end position="174"/>
    </location>
</feature>
<dbReference type="EMBL" id="CAUYUJ010001579">
    <property type="protein sequence ID" value="CAK0796590.1"/>
    <property type="molecule type" value="Genomic_DNA"/>
</dbReference>
<evidence type="ECO:0008006" key="4">
    <source>
        <dbReference type="Google" id="ProtNLM"/>
    </source>
</evidence>
<accession>A0ABN9PTS9</accession>
<gene>
    <name evidence="2" type="ORF">PCOR1329_LOCUS5941</name>
</gene>
<sequence>GCPNDLETIVHLREACRTGSSWTGVLTNQRKSGELFLNLLDLHGLTVATSRRTGEPLWFLIGIHSDVTEEAEAAGGELPRERVEQIHEVANSIRSKLTEDFSRMAVSGALLANLEVSDADASAEEWVLLPTPSWGVHSRTEAALSGAPVRASQASPEPQSRPPPKLAGWPGTPAWSQEPRFAAADALAGGPAAAAVRLVAGAACLACVASALALCLGGNHAK</sequence>
<evidence type="ECO:0000256" key="1">
    <source>
        <dbReference type="SAM" id="MobiDB-lite"/>
    </source>
</evidence>
<feature type="non-terminal residue" evidence="2">
    <location>
        <position position="1"/>
    </location>
</feature>
<evidence type="ECO:0000313" key="2">
    <source>
        <dbReference type="EMBL" id="CAK0796590.1"/>
    </source>
</evidence>
<dbReference type="Gene3D" id="3.30.450.20">
    <property type="entry name" value="PAS domain"/>
    <property type="match status" value="1"/>
</dbReference>
<evidence type="ECO:0000313" key="3">
    <source>
        <dbReference type="Proteomes" id="UP001189429"/>
    </source>
</evidence>
<reference evidence="2" key="1">
    <citation type="submission" date="2023-10" db="EMBL/GenBank/DDBJ databases">
        <authorList>
            <person name="Chen Y."/>
            <person name="Shah S."/>
            <person name="Dougan E. K."/>
            <person name="Thang M."/>
            <person name="Chan C."/>
        </authorList>
    </citation>
    <scope>NUCLEOTIDE SEQUENCE [LARGE SCALE GENOMIC DNA]</scope>
</reference>
<name>A0ABN9PTS9_9DINO</name>